<dbReference type="PANTHER" id="PTHR43537">
    <property type="entry name" value="TRANSCRIPTIONAL REGULATOR, GNTR FAMILY"/>
    <property type="match status" value="1"/>
</dbReference>
<reference evidence="5" key="1">
    <citation type="journal article" date="2014" name="Int. J. Syst. Evol. Microbiol.">
        <title>Complete genome sequence of Corynebacterium casei LMG S-19264T (=DSM 44701T), isolated from a smear-ripened cheese.</title>
        <authorList>
            <consortium name="US DOE Joint Genome Institute (JGI-PGF)"/>
            <person name="Walter F."/>
            <person name="Albersmeier A."/>
            <person name="Kalinowski J."/>
            <person name="Ruckert C."/>
        </authorList>
    </citation>
    <scope>NUCLEOTIDE SEQUENCE</scope>
    <source>
        <strain evidence="5">JCM 15325</strain>
    </source>
</reference>
<dbReference type="Gene3D" id="1.20.120.530">
    <property type="entry name" value="GntR ligand-binding domain-like"/>
    <property type="match status" value="1"/>
</dbReference>
<proteinExistence type="predicted"/>
<dbReference type="SUPFAM" id="SSF46785">
    <property type="entry name" value="Winged helix' DNA-binding domain"/>
    <property type="match status" value="1"/>
</dbReference>
<dbReference type="EMBL" id="BMOK01000003">
    <property type="protein sequence ID" value="GGL46856.1"/>
    <property type="molecule type" value="Genomic_DNA"/>
</dbReference>
<keyword evidence="2" id="KW-0238">DNA-binding</keyword>
<organism evidence="5 6">
    <name type="scientific">Sporolactobacillus putidus</name>
    <dbReference type="NCBI Taxonomy" id="492735"/>
    <lineage>
        <taxon>Bacteria</taxon>
        <taxon>Bacillati</taxon>
        <taxon>Bacillota</taxon>
        <taxon>Bacilli</taxon>
        <taxon>Bacillales</taxon>
        <taxon>Sporolactobacillaceae</taxon>
        <taxon>Sporolactobacillus</taxon>
    </lineage>
</organism>
<evidence type="ECO:0000313" key="6">
    <source>
        <dbReference type="Proteomes" id="UP000654670"/>
    </source>
</evidence>
<dbReference type="PROSITE" id="PS50949">
    <property type="entry name" value="HTH_GNTR"/>
    <property type="match status" value="1"/>
</dbReference>
<feature type="domain" description="HTH gntR-type" evidence="4">
    <location>
        <begin position="11"/>
        <end position="77"/>
    </location>
</feature>
<dbReference type="PANTHER" id="PTHR43537:SF24">
    <property type="entry name" value="GLUCONATE OPERON TRANSCRIPTIONAL REPRESSOR"/>
    <property type="match status" value="1"/>
</dbReference>
<evidence type="ECO:0000313" key="5">
    <source>
        <dbReference type="EMBL" id="GGL46856.1"/>
    </source>
</evidence>
<dbReference type="SMART" id="SM00345">
    <property type="entry name" value="HTH_GNTR"/>
    <property type="match status" value="1"/>
</dbReference>
<dbReference type="Pfam" id="PF00392">
    <property type="entry name" value="GntR"/>
    <property type="match status" value="1"/>
</dbReference>
<keyword evidence="6" id="KW-1185">Reference proteome</keyword>
<dbReference type="Pfam" id="PF07729">
    <property type="entry name" value="FCD"/>
    <property type="match status" value="1"/>
</dbReference>
<reference evidence="5" key="2">
    <citation type="submission" date="2020-09" db="EMBL/GenBank/DDBJ databases">
        <authorList>
            <person name="Sun Q."/>
            <person name="Ohkuma M."/>
        </authorList>
    </citation>
    <scope>NUCLEOTIDE SEQUENCE</scope>
    <source>
        <strain evidence="5">JCM 15325</strain>
    </source>
</reference>
<dbReference type="CDD" id="cd07377">
    <property type="entry name" value="WHTH_GntR"/>
    <property type="match status" value="1"/>
</dbReference>
<dbReference type="Proteomes" id="UP000654670">
    <property type="component" value="Unassembled WGS sequence"/>
</dbReference>
<dbReference type="InterPro" id="IPR036388">
    <property type="entry name" value="WH-like_DNA-bd_sf"/>
</dbReference>
<dbReference type="AlphaFoldDB" id="A0A917RZM4"/>
<dbReference type="PRINTS" id="PR00035">
    <property type="entry name" value="HTHGNTR"/>
</dbReference>
<dbReference type="Gene3D" id="1.10.10.10">
    <property type="entry name" value="Winged helix-like DNA-binding domain superfamily/Winged helix DNA-binding domain"/>
    <property type="match status" value="1"/>
</dbReference>
<dbReference type="InterPro" id="IPR008920">
    <property type="entry name" value="TF_FadR/GntR_C"/>
</dbReference>
<protein>
    <submittedName>
        <fullName evidence="5">GntR family transcriptional regulator</fullName>
    </submittedName>
</protein>
<evidence type="ECO:0000256" key="2">
    <source>
        <dbReference type="ARBA" id="ARBA00023125"/>
    </source>
</evidence>
<accession>A0A917RZM4</accession>
<sequence length="226" mass="25871">MQFPPLWMKGASLGERIANVLRLRIVSGEIKPGSILSENKIAKDFGTSRSPVRDAMKALSADGLINLERMGAVVLGLDLKDIQELYDVRYLIESFAQQRIPEQNLENLVLTLNQIVDQMELALKYQNQSEFAYQDLTFHETIIIKTNHMRILNLWNGLRHLVMAVILVTTEEVFSHGDDHVEWVIEKHRKIIRGLQTKQQAAIEKSVQEYFSDSKQTLNKAFPPSE</sequence>
<dbReference type="SUPFAM" id="SSF48008">
    <property type="entry name" value="GntR ligand-binding domain-like"/>
    <property type="match status" value="1"/>
</dbReference>
<dbReference type="InterPro" id="IPR000524">
    <property type="entry name" value="Tscrpt_reg_HTH_GntR"/>
</dbReference>
<comment type="caution">
    <text evidence="5">The sequence shown here is derived from an EMBL/GenBank/DDBJ whole genome shotgun (WGS) entry which is preliminary data.</text>
</comment>
<dbReference type="InterPro" id="IPR011711">
    <property type="entry name" value="GntR_C"/>
</dbReference>
<evidence type="ECO:0000256" key="1">
    <source>
        <dbReference type="ARBA" id="ARBA00023015"/>
    </source>
</evidence>
<keyword evidence="3" id="KW-0804">Transcription</keyword>
<keyword evidence="1" id="KW-0805">Transcription regulation</keyword>
<evidence type="ECO:0000259" key="4">
    <source>
        <dbReference type="PROSITE" id="PS50949"/>
    </source>
</evidence>
<dbReference type="GO" id="GO:0003677">
    <property type="term" value="F:DNA binding"/>
    <property type="evidence" value="ECO:0007669"/>
    <property type="project" value="UniProtKB-KW"/>
</dbReference>
<dbReference type="GO" id="GO:0003700">
    <property type="term" value="F:DNA-binding transcription factor activity"/>
    <property type="evidence" value="ECO:0007669"/>
    <property type="project" value="InterPro"/>
</dbReference>
<evidence type="ECO:0000256" key="3">
    <source>
        <dbReference type="ARBA" id="ARBA00023163"/>
    </source>
</evidence>
<name>A0A917RZM4_9BACL</name>
<dbReference type="InterPro" id="IPR036390">
    <property type="entry name" value="WH_DNA-bd_sf"/>
</dbReference>
<gene>
    <name evidence="5" type="primary">gntR</name>
    <name evidence="5" type="ORF">GCM10007968_08700</name>
</gene>